<dbReference type="WormBase" id="Bm12849c">
    <property type="protein sequence ID" value="BM24276"/>
    <property type="gene ID" value="WBGene00233110"/>
</dbReference>
<protein>
    <submittedName>
        <fullName evidence="1 4">Bm12849, isoform c</fullName>
    </submittedName>
</protein>
<dbReference type="WBParaSite" id="Bm12849c.1">
    <property type="protein sequence ID" value="Bm12849c.1"/>
    <property type="gene ID" value="WBGene00233110"/>
</dbReference>
<reference evidence="4" key="4">
    <citation type="submission" date="2019-12" db="UniProtKB">
        <authorList>
            <consortium name="WormBaseParasite"/>
        </authorList>
    </citation>
    <scope>IDENTIFICATION</scope>
</reference>
<evidence type="ECO:0000313" key="2">
    <source>
        <dbReference type="EMBL" id="VIO96236.1"/>
    </source>
</evidence>
<dbReference type="AlphaFoldDB" id="A0A1U7F2J6"/>
<dbReference type="OrthoDB" id="5850536at2759"/>
<evidence type="ECO:0000313" key="3">
    <source>
        <dbReference type="Proteomes" id="UP000006672"/>
    </source>
</evidence>
<reference evidence="1" key="2">
    <citation type="submission" date="2012-12" db="EMBL/GenBank/DDBJ databases">
        <authorList>
            <consortium name="WormBase Consortium"/>
            <person name="Ghedin E."/>
            <person name="Paulini M."/>
        </authorList>
    </citation>
    <scope>NUCLEOTIDE SEQUENCE</scope>
    <source>
        <strain evidence="1">FR3</strain>
    </source>
</reference>
<gene>
    <name evidence="5" type="primary">Bm1_48120</name>
    <name evidence="1 4 6" type="ORF">Bm12849</name>
    <name evidence="2" type="ORF">BM_BM12849</name>
    <name evidence="1" type="ORF">BM_Bm12849</name>
</gene>
<evidence type="ECO:0000313" key="6">
    <source>
        <dbReference type="WormBase" id="Bm12849c"/>
    </source>
</evidence>
<dbReference type="EMBL" id="LN857024">
    <property type="protein sequence ID" value="CDQ02157.1"/>
    <property type="molecule type" value="Genomic_DNA"/>
</dbReference>
<organism evidence="1">
    <name type="scientific">Brugia malayi</name>
    <name type="common">Filarial nematode worm</name>
    <dbReference type="NCBI Taxonomy" id="6279"/>
    <lineage>
        <taxon>Eukaryota</taxon>
        <taxon>Metazoa</taxon>
        <taxon>Ecdysozoa</taxon>
        <taxon>Nematoda</taxon>
        <taxon>Chromadorea</taxon>
        <taxon>Rhabditida</taxon>
        <taxon>Spirurina</taxon>
        <taxon>Spiruromorpha</taxon>
        <taxon>Filarioidea</taxon>
        <taxon>Onchocercidae</taxon>
        <taxon>Brugia</taxon>
    </lineage>
</organism>
<dbReference type="Proteomes" id="UP000006672">
    <property type="component" value="Unassembled WGS sequence"/>
</dbReference>
<keyword evidence="3" id="KW-1185">Reference proteome</keyword>
<name>A0A1U7F2J6_BRUMA</name>
<reference evidence="2" key="3">
    <citation type="submission" date="2019-04" db="EMBL/GenBank/DDBJ databases">
        <authorList>
            <person name="Howe K."/>
            <person name="Paulini M."/>
            <person name="Williams G."/>
        </authorList>
    </citation>
    <scope>NUCLEOTIDE SEQUENCE [LARGE SCALE GENOMIC DNA]</scope>
    <source>
        <strain evidence="2">FR3</strain>
    </source>
</reference>
<evidence type="ECO:0000313" key="1">
    <source>
        <dbReference type="EMBL" id="CDQ02157.1"/>
    </source>
</evidence>
<reference evidence="1 3" key="1">
    <citation type="journal article" date="2007" name="Science">
        <title>Draft genome of the filarial nematode parasite Brugia malayi.</title>
        <authorList>
            <person name="Ghedin E."/>
            <person name="Wang S."/>
            <person name="Spiro D."/>
            <person name="Caler E."/>
            <person name="Zhao Q."/>
            <person name="Crabtree J."/>
            <person name="Allen J.E."/>
            <person name="Delcher A.L."/>
            <person name="Guiliano D.B."/>
            <person name="Miranda-Saavedra D."/>
            <person name="Angiuoli S.V."/>
            <person name="Creasy T."/>
            <person name="Amedeo P."/>
            <person name="Haas B."/>
            <person name="El-Sayed N.M."/>
            <person name="Wortman J.R."/>
            <person name="Feldblyum T."/>
            <person name="Tallon L."/>
            <person name="Schatz M."/>
            <person name="Shumway M."/>
            <person name="Koo H."/>
            <person name="Salzberg S.L."/>
            <person name="Schobel S."/>
            <person name="Pertea M."/>
            <person name="Pop M."/>
            <person name="White O."/>
            <person name="Barton G.J."/>
            <person name="Carlow C.K."/>
            <person name="Crawford M.J."/>
            <person name="Daub J."/>
            <person name="Dimmic M.W."/>
            <person name="Estes C.F."/>
            <person name="Foster J.M."/>
            <person name="Ganatra M."/>
            <person name="Gregory W.F."/>
            <person name="Johnson N.M."/>
            <person name="Jin J."/>
            <person name="Komuniecki R."/>
            <person name="Korf I."/>
            <person name="Kumar S."/>
            <person name="Laney S."/>
            <person name="Li B.W."/>
            <person name="Li W."/>
            <person name="Lindblom T.H."/>
            <person name="Lustigman S."/>
            <person name="Ma D."/>
            <person name="Maina C.V."/>
            <person name="Martin D.M."/>
            <person name="McCarter J.P."/>
            <person name="McReynolds L."/>
            <person name="Mitreva M."/>
            <person name="Nutman T.B."/>
            <person name="Parkinson J."/>
            <person name="Peregrin-Alvarez J.M."/>
            <person name="Poole C."/>
            <person name="Ren Q."/>
            <person name="Saunders L."/>
            <person name="Sluder A.E."/>
            <person name="Smith K."/>
            <person name="Stanke M."/>
            <person name="Unnasch T.R."/>
            <person name="Ware J."/>
            <person name="Wei A.D."/>
            <person name="Weil G."/>
            <person name="Williams D.J."/>
            <person name="Zhang Y."/>
            <person name="Williams S.A."/>
            <person name="Fraser-Liggett C."/>
            <person name="Slatko B."/>
            <person name="Blaxter M.L."/>
            <person name="Scott A.L."/>
        </authorList>
    </citation>
    <scope>NUCLEOTIDE SEQUENCE</scope>
    <source>
        <strain evidence="1 3">FR3</strain>
    </source>
</reference>
<dbReference type="EMBL" id="CAAKNF010000194">
    <property type="protein sequence ID" value="VIO96236.1"/>
    <property type="molecule type" value="Genomic_DNA"/>
</dbReference>
<evidence type="ECO:0000313" key="5">
    <source>
        <dbReference type="WBParaSite" id="Bm12849c.2"/>
    </source>
</evidence>
<proteinExistence type="predicted"/>
<accession>A0A4E9FIB2</accession>
<accession>A0A1U7F2J6</accession>
<dbReference type="WBParaSite" id="Bm12849c.2">
    <property type="protein sequence ID" value="Bm12849c.2"/>
    <property type="gene ID" value="WBGene00233110"/>
</dbReference>
<sequence>MHFQLSNNIRAIITSYQQADIYRYVSVTE</sequence>
<evidence type="ECO:0000313" key="4">
    <source>
        <dbReference type="WBParaSite" id="Bm12849c.1"/>
    </source>
</evidence>